<evidence type="ECO:0000256" key="1">
    <source>
        <dbReference type="ARBA" id="ARBA00022553"/>
    </source>
</evidence>
<feature type="compositionally biased region" description="Low complexity" evidence="4">
    <location>
        <begin position="191"/>
        <end position="208"/>
    </location>
</feature>
<evidence type="ECO:0000256" key="2">
    <source>
        <dbReference type="ARBA" id="ARBA00023054"/>
    </source>
</evidence>
<dbReference type="Ensembl" id="ENSMMOT00000004132.1">
    <property type="protein sequence ID" value="ENSMMOP00000004058.1"/>
    <property type="gene ID" value="ENSMMOG00000003247.1"/>
</dbReference>
<comment type="similarity">
    <text evidence="3">Belongs to the smoothelin family.</text>
</comment>
<dbReference type="Gene3D" id="1.10.418.10">
    <property type="entry name" value="Calponin-like domain"/>
    <property type="match status" value="1"/>
</dbReference>
<dbReference type="CDD" id="cd21200">
    <property type="entry name" value="CH_SMTN-like"/>
    <property type="match status" value="1"/>
</dbReference>
<accession>A0A3Q3VSB0</accession>
<dbReference type="PANTHER" id="PTHR23167">
    <property type="entry name" value="CALPONIN HOMOLOGY DOMAIN-CONTAINING PROTEIN DDB_G0272472-RELATED"/>
    <property type="match status" value="1"/>
</dbReference>
<feature type="compositionally biased region" description="Basic and acidic residues" evidence="4">
    <location>
        <begin position="88"/>
        <end position="103"/>
    </location>
</feature>
<dbReference type="SUPFAM" id="SSF47576">
    <property type="entry name" value="Calponin-homology domain, CH-domain"/>
    <property type="match status" value="1"/>
</dbReference>
<feature type="region of interest" description="Disordered" evidence="4">
    <location>
        <begin position="32"/>
        <end position="208"/>
    </location>
</feature>
<evidence type="ECO:0000256" key="3">
    <source>
        <dbReference type="ARBA" id="ARBA00061655"/>
    </source>
</evidence>
<dbReference type="Proteomes" id="UP000261620">
    <property type="component" value="Unplaced"/>
</dbReference>
<reference evidence="6" key="2">
    <citation type="submission" date="2025-09" db="UniProtKB">
        <authorList>
            <consortium name="Ensembl"/>
        </authorList>
    </citation>
    <scope>IDENTIFICATION</scope>
</reference>
<dbReference type="SMART" id="SM00033">
    <property type="entry name" value="CH"/>
    <property type="match status" value="1"/>
</dbReference>
<feature type="compositionally biased region" description="Basic and acidic residues" evidence="4">
    <location>
        <begin position="115"/>
        <end position="184"/>
    </location>
</feature>
<feature type="compositionally biased region" description="Basic and acidic residues" evidence="4">
    <location>
        <begin position="67"/>
        <end position="81"/>
    </location>
</feature>
<feature type="compositionally biased region" description="Basic and acidic residues" evidence="4">
    <location>
        <begin position="34"/>
        <end position="59"/>
    </location>
</feature>
<feature type="compositionally biased region" description="Basic and acidic residues" evidence="4">
    <location>
        <begin position="359"/>
        <end position="375"/>
    </location>
</feature>
<keyword evidence="2" id="KW-0175">Coiled coil</keyword>
<dbReference type="FunFam" id="1.10.418.10:FF:000009">
    <property type="entry name" value="smoothelin isoform X2"/>
    <property type="match status" value="1"/>
</dbReference>
<dbReference type="STRING" id="94237.ENSMMOP00000004058"/>
<dbReference type="OMA" id="GITESHE"/>
<feature type="domain" description="Calponin-homology (CH)" evidence="5">
    <location>
        <begin position="244"/>
        <end position="351"/>
    </location>
</feature>
<evidence type="ECO:0000259" key="5">
    <source>
        <dbReference type="PROSITE" id="PS50021"/>
    </source>
</evidence>
<name>A0A3Q3VSB0_MOLML</name>
<dbReference type="Pfam" id="PF00307">
    <property type="entry name" value="CH"/>
    <property type="match status" value="1"/>
</dbReference>
<dbReference type="AlphaFoldDB" id="A0A3Q3VSB0"/>
<sequence length="435" mass="47835">MCRGTDVLNCLSLQIDNITNILLLFLKAYETELEESKDPESGETAEGRGVAEMEKKEEVEVSTPEQGGKEDVGATDTDKPDVAASKPAEGEPKGARHDQDKPPTDAGIEDTEATNENKDGETGGDREGIKEKNNKKQESIKEGKETKDVSERAAEGAEKKNQVQEEDAGEMKDKQKIREDEKQGKPKRKSGPPSSFSRPRPSARSVRASAKNDIIAKFQRGAPETPIPRNFKIQRSAAASATGASIKQKILHWCQNKTRNYEAVAIENFSSSWCDGMAFCALIHRFFPDAFDYSSLSPKEREKNFTLAFQTAESLADCYPLLEVKDMLMMGNHPDPMCVFTYVQALCHSLCKIEKERKDKETEKIDKAGEGGDKEGAEEESVEKDEGESAEGGITESHEEKEEDIADSGVTAEEQNASHRCEMEGNGGVLAEAES</sequence>
<dbReference type="InterPro" id="IPR036872">
    <property type="entry name" value="CH_dom_sf"/>
</dbReference>
<dbReference type="PROSITE" id="PS50021">
    <property type="entry name" value="CH"/>
    <property type="match status" value="1"/>
</dbReference>
<dbReference type="PANTHER" id="PTHR23167:SF85">
    <property type="entry name" value="SMOOTHELIN-LIKE 1 ISOFORM X1"/>
    <property type="match status" value="1"/>
</dbReference>
<evidence type="ECO:0000256" key="4">
    <source>
        <dbReference type="SAM" id="MobiDB-lite"/>
    </source>
</evidence>
<proteinExistence type="inferred from homology"/>
<reference evidence="6" key="1">
    <citation type="submission" date="2025-08" db="UniProtKB">
        <authorList>
            <consortium name="Ensembl"/>
        </authorList>
    </citation>
    <scope>IDENTIFICATION</scope>
</reference>
<evidence type="ECO:0000313" key="6">
    <source>
        <dbReference type="Ensembl" id="ENSMMOP00000004058.1"/>
    </source>
</evidence>
<protein>
    <recommendedName>
        <fullName evidence="5">Calponin-homology (CH) domain-containing protein</fullName>
    </recommendedName>
</protein>
<feature type="compositionally biased region" description="Acidic residues" evidence="4">
    <location>
        <begin position="376"/>
        <end position="389"/>
    </location>
</feature>
<organism evidence="6 7">
    <name type="scientific">Mola mola</name>
    <name type="common">Ocean sunfish</name>
    <name type="synonym">Tetraodon mola</name>
    <dbReference type="NCBI Taxonomy" id="94237"/>
    <lineage>
        <taxon>Eukaryota</taxon>
        <taxon>Metazoa</taxon>
        <taxon>Chordata</taxon>
        <taxon>Craniata</taxon>
        <taxon>Vertebrata</taxon>
        <taxon>Euteleostomi</taxon>
        <taxon>Actinopterygii</taxon>
        <taxon>Neopterygii</taxon>
        <taxon>Teleostei</taxon>
        <taxon>Neoteleostei</taxon>
        <taxon>Acanthomorphata</taxon>
        <taxon>Eupercaria</taxon>
        <taxon>Tetraodontiformes</taxon>
        <taxon>Molidae</taxon>
        <taxon>Mola</taxon>
    </lineage>
</organism>
<keyword evidence="1" id="KW-0597">Phosphoprotein</keyword>
<dbReference type="InterPro" id="IPR001715">
    <property type="entry name" value="CH_dom"/>
</dbReference>
<keyword evidence="7" id="KW-1185">Reference proteome</keyword>
<dbReference type="InterPro" id="IPR050540">
    <property type="entry name" value="F-actin_Monoox_Mical"/>
</dbReference>
<evidence type="ECO:0000313" key="7">
    <source>
        <dbReference type="Proteomes" id="UP000261620"/>
    </source>
</evidence>
<feature type="region of interest" description="Disordered" evidence="4">
    <location>
        <begin position="359"/>
        <end position="435"/>
    </location>
</feature>